<dbReference type="SUPFAM" id="SSF49879">
    <property type="entry name" value="SMAD/FHA domain"/>
    <property type="match status" value="1"/>
</dbReference>
<dbReference type="InterPro" id="IPR008984">
    <property type="entry name" value="SMAD_FHA_dom_sf"/>
</dbReference>
<dbReference type="Proteomes" id="UP000694460">
    <property type="component" value="Unassembled WGS sequence"/>
</dbReference>
<keyword evidence="1" id="KW-0597">Phosphoprotein</keyword>
<dbReference type="EMBL" id="JAGIOP010000002">
    <property type="protein sequence ID" value="MBP2454808.1"/>
    <property type="molecule type" value="Genomic_DNA"/>
</dbReference>
<name>A0ABS5A077_9MYCO</name>
<dbReference type="InterPro" id="IPR000253">
    <property type="entry name" value="FHA_dom"/>
</dbReference>
<dbReference type="SMART" id="SM00240">
    <property type="entry name" value="FHA"/>
    <property type="match status" value="1"/>
</dbReference>
<evidence type="ECO:0000313" key="4">
    <source>
        <dbReference type="Proteomes" id="UP000694460"/>
    </source>
</evidence>
<dbReference type="Gene3D" id="2.60.200.20">
    <property type="match status" value="1"/>
</dbReference>
<sequence>MNDTDHPSASEDADVHTAAVYRAPDGPAAGPAVSTATAESGAGLGSGALVVTRGPQMGGRFELPHPVTVAGRHPDASVFLDDITVSRCHAEFRWLDGEYWVVDVGSLNGTYVNRVQIQSRPLSSGDEIQIGKFRLTFTCQPQPDLPT</sequence>
<dbReference type="InterPro" id="IPR050923">
    <property type="entry name" value="Cell_Proc_Reg/RNA_Proc"/>
</dbReference>
<reference evidence="3 4" key="1">
    <citation type="submission" date="2021-03" db="EMBL/GenBank/DDBJ databases">
        <title>Sequencing the genomes of 1000 actinobacteria strains.</title>
        <authorList>
            <person name="Klenk H.-P."/>
        </authorList>
    </citation>
    <scope>NUCLEOTIDE SEQUENCE [LARGE SCALE GENOMIC DNA]</scope>
    <source>
        <strain evidence="3 4">DSM 46713</strain>
    </source>
</reference>
<organism evidence="3 4">
    <name type="scientific">Mycolicibacterium lutetiense</name>
    <dbReference type="NCBI Taxonomy" id="1641992"/>
    <lineage>
        <taxon>Bacteria</taxon>
        <taxon>Bacillati</taxon>
        <taxon>Actinomycetota</taxon>
        <taxon>Actinomycetes</taxon>
        <taxon>Mycobacteriales</taxon>
        <taxon>Mycobacteriaceae</taxon>
        <taxon>Mycolicibacterium</taxon>
    </lineage>
</organism>
<accession>A0ABS5A077</accession>
<evidence type="ECO:0000256" key="1">
    <source>
        <dbReference type="ARBA" id="ARBA00022553"/>
    </source>
</evidence>
<evidence type="ECO:0000259" key="2">
    <source>
        <dbReference type="PROSITE" id="PS50006"/>
    </source>
</evidence>
<dbReference type="PANTHER" id="PTHR23308">
    <property type="entry name" value="NUCLEAR INHIBITOR OF PROTEIN PHOSPHATASE-1"/>
    <property type="match status" value="1"/>
</dbReference>
<proteinExistence type="predicted"/>
<keyword evidence="4" id="KW-1185">Reference proteome</keyword>
<gene>
    <name evidence="3" type="ORF">JOF57_004721</name>
</gene>
<protein>
    <submittedName>
        <fullName evidence="3">PSer/pThr/pTyr-binding forkhead associated (FHA) protein</fullName>
    </submittedName>
</protein>
<feature type="domain" description="FHA" evidence="2">
    <location>
        <begin position="68"/>
        <end position="117"/>
    </location>
</feature>
<evidence type="ECO:0000313" key="3">
    <source>
        <dbReference type="EMBL" id="MBP2454808.1"/>
    </source>
</evidence>
<dbReference type="RefSeq" id="WP_209920589.1">
    <property type="nucleotide sequence ID" value="NZ_JAGIOP010000002.1"/>
</dbReference>
<dbReference type="PROSITE" id="PS50006">
    <property type="entry name" value="FHA_DOMAIN"/>
    <property type="match status" value="1"/>
</dbReference>
<comment type="caution">
    <text evidence="3">The sequence shown here is derived from an EMBL/GenBank/DDBJ whole genome shotgun (WGS) entry which is preliminary data.</text>
</comment>
<dbReference type="Pfam" id="PF00498">
    <property type="entry name" value="FHA"/>
    <property type="match status" value="1"/>
</dbReference>